<accession>A0A8J3R0X9</accession>
<dbReference type="PANTHER" id="PTHR47691:SF3">
    <property type="entry name" value="HTH-TYPE TRANSCRIPTIONAL REGULATOR RV0890C-RELATED"/>
    <property type="match status" value="1"/>
</dbReference>
<organism evidence="3 4">
    <name type="scientific">Rugosimonospora africana</name>
    <dbReference type="NCBI Taxonomy" id="556532"/>
    <lineage>
        <taxon>Bacteria</taxon>
        <taxon>Bacillati</taxon>
        <taxon>Actinomycetota</taxon>
        <taxon>Actinomycetes</taxon>
        <taxon>Micromonosporales</taxon>
        <taxon>Micromonosporaceae</taxon>
        <taxon>Rugosimonospora</taxon>
    </lineage>
</organism>
<dbReference type="InterPro" id="IPR019734">
    <property type="entry name" value="TPR_rpt"/>
</dbReference>
<dbReference type="Pfam" id="PF13424">
    <property type="entry name" value="TPR_12"/>
    <property type="match status" value="1"/>
</dbReference>
<feature type="region of interest" description="Disordered" evidence="1">
    <location>
        <begin position="142"/>
        <end position="182"/>
    </location>
</feature>
<dbReference type="SMART" id="SM01043">
    <property type="entry name" value="BTAD"/>
    <property type="match status" value="1"/>
</dbReference>
<comment type="caution">
    <text evidence="3">The sequence shown here is derived from an EMBL/GenBank/DDBJ whole genome shotgun (WGS) entry which is preliminary data.</text>
</comment>
<gene>
    <name evidence="3" type="ORF">Raf01_79640</name>
</gene>
<dbReference type="SMART" id="SM00028">
    <property type="entry name" value="TPR"/>
    <property type="match status" value="7"/>
</dbReference>
<proteinExistence type="predicted"/>
<keyword evidence="4" id="KW-1185">Reference proteome</keyword>
<name>A0A8J3R0X9_9ACTN</name>
<dbReference type="EMBL" id="BONZ01000085">
    <property type="protein sequence ID" value="GIH19792.1"/>
    <property type="molecule type" value="Genomic_DNA"/>
</dbReference>
<dbReference type="PANTHER" id="PTHR47691">
    <property type="entry name" value="REGULATOR-RELATED"/>
    <property type="match status" value="1"/>
</dbReference>
<dbReference type="Gene3D" id="3.40.50.300">
    <property type="entry name" value="P-loop containing nucleotide triphosphate hydrolases"/>
    <property type="match status" value="1"/>
</dbReference>
<evidence type="ECO:0000256" key="1">
    <source>
        <dbReference type="SAM" id="MobiDB-lite"/>
    </source>
</evidence>
<dbReference type="SUPFAM" id="SSF52540">
    <property type="entry name" value="P-loop containing nucleoside triphosphate hydrolases"/>
    <property type="match status" value="1"/>
</dbReference>
<dbReference type="SUPFAM" id="SSF48452">
    <property type="entry name" value="TPR-like"/>
    <property type="match status" value="3"/>
</dbReference>
<dbReference type="InterPro" id="IPR027417">
    <property type="entry name" value="P-loop_NTPase"/>
</dbReference>
<feature type="domain" description="Bacterial transcriptional activator" evidence="2">
    <location>
        <begin position="129"/>
        <end position="305"/>
    </location>
</feature>
<evidence type="ECO:0000259" key="2">
    <source>
        <dbReference type="SMART" id="SM01043"/>
    </source>
</evidence>
<dbReference type="InterPro" id="IPR011990">
    <property type="entry name" value="TPR-like_helical_dom_sf"/>
</dbReference>
<sequence>MVAAGFGTTHRSRLRDAVAMGRHTTVVDPRPPVEVLVLGPVAVRRGARLALATAPRVAGLIGALALAGHRGLTTHGVSEALWPEDGASRDRSAVSVVVHRARRWLHGVAGETARIEFGGTAYALTGIGTDVQRFERLIDRAGDSHRDRAGDSPGGRAGDWAGDTAGDGAGGTAGGEAGDGAGDDLDRLAEALRLWRGEPLAGAPRGPAQDVAVRALARAQLAATTRYGRLLVAAGRAPEALDVLARFTVDHPLDEPLQAAFIEALAAAGRQAEALRTHERLRRRLAEELGIDPGPLVRAALTRVLRQELPRQRSAEPGVPDPAVPAQLPADLRTFVGREPQLARLDAMLAGDGATGPIVISTLDGTGGVGKTALAVHWAHRHRTRFPDGQLYLNLHGFGTLPPVNPEQALDRFLRALGVPGGRIPPDLPARAALFRSRLADRRMLVLLDNARDPEQVRPLLPAGPHCVAVVTSRNELRGLAVRDGAQSLAVDQMTVAEALSLLARHVGAKRVAADPGGAAALVDFCAGLPLALSIVADRAARQPDLPLAELAAQLSADRGRLDPLTVGDDRTSDVRAVFSWSYHGLEPDAARLFRLLGLHPGPDFDRAAAAALAGTGTEEAGRLLDTLAAGHLLEQRRPGRYEFHDLLRAYAAELAHGYDPGDERSTALGRLFDWFTHTAAAAARCLYPQSLFLTLPAPVLAPGHFDDLAPALAWLDAERANLVAVVRHAARHGPHPIAWQLADAVRRYLYVRMHRADGYAVAEAGLAAAEAAGDALGQASARLARAGQWARENRNADAIDEYRRALAAMRRAGWLQGEAASLVNLGLVLANSGRLPEAVGCYNEALERYREAGDVTRQISALANLGSAYSALGQLPLGAERAEQALALCRRVGNRTHAGIIMVDLGGIYHGLGLLDRAADLLREAIALNRELGDLVNELDGQCQLAAVEHDRGDDATAAALVDATLPAARDAGHLGVEGHTLVVAGDLHRSAGRRDAALATYREAIARGQTGGRPAVEVEALLRLAELHLATGDAQPAAEYAEQAAALARTCAYGILEGQALTALAAARQALRRPAEALSAARQAVRLLDSSGHRAAQARAAAVLADLRHPVP</sequence>
<dbReference type="PRINTS" id="PR00364">
    <property type="entry name" value="DISEASERSIST"/>
</dbReference>
<dbReference type="Gene3D" id="1.10.10.10">
    <property type="entry name" value="Winged helix-like DNA-binding domain superfamily/Winged helix DNA-binding domain"/>
    <property type="match status" value="1"/>
</dbReference>
<dbReference type="Gene3D" id="1.25.40.10">
    <property type="entry name" value="Tetratricopeptide repeat domain"/>
    <property type="match status" value="3"/>
</dbReference>
<dbReference type="InterPro" id="IPR005158">
    <property type="entry name" value="BTAD"/>
</dbReference>
<dbReference type="InterPro" id="IPR036388">
    <property type="entry name" value="WH-like_DNA-bd_sf"/>
</dbReference>
<dbReference type="AlphaFoldDB" id="A0A8J3R0X9"/>
<evidence type="ECO:0000313" key="4">
    <source>
        <dbReference type="Proteomes" id="UP000642748"/>
    </source>
</evidence>
<protein>
    <submittedName>
        <fullName evidence="3">XRE family transcriptional regulator</fullName>
    </submittedName>
</protein>
<feature type="compositionally biased region" description="Gly residues" evidence="1">
    <location>
        <begin position="165"/>
        <end position="180"/>
    </location>
</feature>
<reference evidence="3" key="1">
    <citation type="submission" date="2021-01" db="EMBL/GenBank/DDBJ databases">
        <title>Whole genome shotgun sequence of Rugosimonospora africana NBRC 104875.</title>
        <authorList>
            <person name="Komaki H."/>
            <person name="Tamura T."/>
        </authorList>
    </citation>
    <scope>NUCLEOTIDE SEQUENCE</scope>
    <source>
        <strain evidence="3">NBRC 104875</strain>
    </source>
</reference>
<evidence type="ECO:0000313" key="3">
    <source>
        <dbReference type="EMBL" id="GIH19792.1"/>
    </source>
</evidence>
<dbReference type="Proteomes" id="UP000642748">
    <property type="component" value="Unassembled WGS sequence"/>
</dbReference>
<dbReference type="Pfam" id="PF03704">
    <property type="entry name" value="BTAD"/>
    <property type="match status" value="1"/>
</dbReference>